<gene>
    <name evidence="4" type="ORF">BCR34DRAFT_596280</name>
</gene>
<sequence>MAGEDVIGMGNPLYNLNQPPPPEPANFTKALWKSSRRQDVMDTRFSEFSRLHRVNILRLESELIRWKSPDDAEPDDDQYVDPKIPSTALRSLTVLLREYTQAVQDFDYFHNLREVNRDLADKERRDREGEFGEFLSTEIPTPNKTLPKHDGSQSDLMLNWIREHLWKTLAWSRKERKDRLNAFVTGEKPDQFSLPTRLLTSMIIALGAGIFFVVPTVLLTIPKTVSRAWDLSTISVAILIFGACAALFFGPEPNTKDVVASTAAYAAVLVVFYGNLINNEQQQSNSN</sequence>
<keyword evidence="2" id="KW-0812">Transmembrane</keyword>
<accession>A0A1Y2A732</accession>
<feature type="transmembrane region" description="Helical" evidence="2">
    <location>
        <begin position="262"/>
        <end position="278"/>
    </location>
</feature>
<evidence type="ECO:0000313" key="5">
    <source>
        <dbReference type="Proteomes" id="UP000193144"/>
    </source>
</evidence>
<feature type="region of interest" description="Disordered" evidence="1">
    <location>
        <begin position="131"/>
        <end position="150"/>
    </location>
</feature>
<feature type="transmembrane region" description="Helical" evidence="2">
    <location>
        <begin position="228"/>
        <end position="250"/>
    </location>
</feature>
<dbReference type="Pfam" id="PF20237">
    <property type="entry name" value="DUF6594"/>
    <property type="match status" value="1"/>
</dbReference>
<evidence type="ECO:0000259" key="3">
    <source>
        <dbReference type="Pfam" id="PF20237"/>
    </source>
</evidence>
<evidence type="ECO:0000256" key="1">
    <source>
        <dbReference type="SAM" id="MobiDB-lite"/>
    </source>
</evidence>
<evidence type="ECO:0000313" key="4">
    <source>
        <dbReference type="EMBL" id="ORY18342.1"/>
    </source>
</evidence>
<dbReference type="AlphaFoldDB" id="A0A1Y2A732"/>
<dbReference type="Proteomes" id="UP000193144">
    <property type="component" value="Unassembled WGS sequence"/>
</dbReference>
<organism evidence="4 5">
    <name type="scientific">Clohesyomyces aquaticus</name>
    <dbReference type="NCBI Taxonomy" id="1231657"/>
    <lineage>
        <taxon>Eukaryota</taxon>
        <taxon>Fungi</taxon>
        <taxon>Dikarya</taxon>
        <taxon>Ascomycota</taxon>
        <taxon>Pezizomycotina</taxon>
        <taxon>Dothideomycetes</taxon>
        <taxon>Pleosporomycetidae</taxon>
        <taxon>Pleosporales</taxon>
        <taxon>Lindgomycetaceae</taxon>
        <taxon>Clohesyomyces</taxon>
    </lineage>
</organism>
<dbReference type="InterPro" id="IPR046529">
    <property type="entry name" value="DUF6594"/>
</dbReference>
<feature type="transmembrane region" description="Helical" evidence="2">
    <location>
        <begin position="198"/>
        <end position="221"/>
    </location>
</feature>
<reference evidence="4 5" key="1">
    <citation type="submission" date="2016-07" db="EMBL/GenBank/DDBJ databases">
        <title>Pervasive Adenine N6-methylation of Active Genes in Fungi.</title>
        <authorList>
            <consortium name="DOE Joint Genome Institute"/>
            <person name="Mondo S.J."/>
            <person name="Dannebaum R.O."/>
            <person name="Kuo R.C."/>
            <person name="Labutti K."/>
            <person name="Haridas S."/>
            <person name="Kuo A."/>
            <person name="Salamov A."/>
            <person name="Ahrendt S.R."/>
            <person name="Lipzen A."/>
            <person name="Sullivan W."/>
            <person name="Andreopoulos W.B."/>
            <person name="Clum A."/>
            <person name="Lindquist E."/>
            <person name="Daum C."/>
            <person name="Ramamoorthy G.K."/>
            <person name="Gryganskyi A."/>
            <person name="Culley D."/>
            <person name="Magnuson J.K."/>
            <person name="James T.Y."/>
            <person name="O'Malley M.A."/>
            <person name="Stajich J.E."/>
            <person name="Spatafora J.W."/>
            <person name="Visel A."/>
            <person name="Grigoriev I.V."/>
        </authorList>
    </citation>
    <scope>NUCLEOTIDE SEQUENCE [LARGE SCALE GENOMIC DNA]</scope>
    <source>
        <strain evidence="4 5">CBS 115471</strain>
    </source>
</reference>
<name>A0A1Y2A732_9PLEO</name>
<feature type="domain" description="DUF6594" evidence="3">
    <location>
        <begin position="45"/>
        <end position="270"/>
    </location>
</feature>
<keyword evidence="2" id="KW-1133">Transmembrane helix</keyword>
<keyword evidence="5" id="KW-1185">Reference proteome</keyword>
<proteinExistence type="predicted"/>
<protein>
    <recommendedName>
        <fullName evidence="3">DUF6594 domain-containing protein</fullName>
    </recommendedName>
</protein>
<dbReference type="OrthoDB" id="3546297at2759"/>
<keyword evidence="2" id="KW-0472">Membrane</keyword>
<dbReference type="EMBL" id="MCFA01000007">
    <property type="protein sequence ID" value="ORY18342.1"/>
    <property type="molecule type" value="Genomic_DNA"/>
</dbReference>
<comment type="caution">
    <text evidence="4">The sequence shown here is derived from an EMBL/GenBank/DDBJ whole genome shotgun (WGS) entry which is preliminary data.</text>
</comment>
<evidence type="ECO:0000256" key="2">
    <source>
        <dbReference type="SAM" id="Phobius"/>
    </source>
</evidence>